<dbReference type="PANTHER" id="PTHR47510">
    <property type="entry name" value="REVERSE TRANSCRIPTASE DOMAIN-CONTAINING PROTEIN"/>
    <property type="match status" value="1"/>
</dbReference>
<dbReference type="SUPFAM" id="SSF56219">
    <property type="entry name" value="DNase I-like"/>
    <property type="match status" value="1"/>
</dbReference>
<dbReference type="InterPro" id="IPR036691">
    <property type="entry name" value="Endo/exonu/phosph_ase_sf"/>
</dbReference>
<name>A0A8C1SKN4_CYPCA</name>
<organism evidence="2 3">
    <name type="scientific">Cyprinus carpio</name>
    <name type="common">Common carp</name>
    <dbReference type="NCBI Taxonomy" id="7962"/>
    <lineage>
        <taxon>Eukaryota</taxon>
        <taxon>Metazoa</taxon>
        <taxon>Chordata</taxon>
        <taxon>Craniata</taxon>
        <taxon>Vertebrata</taxon>
        <taxon>Euteleostomi</taxon>
        <taxon>Actinopterygii</taxon>
        <taxon>Neopterygii</taxon>
        <taxon>Teleostei</taxon>
        <taxon>Ostariophysi</taxon>
        <taxon>Cypriniformes</taxon>
        <taxon>Cyprinidae</taxon>
        <taxon>Cyprininae</taxon>
        <taxon>Cyprinus</taxon>
    </lineage>
</organism>
<dbReference type="AlphaFoldDB" id="A0A8C1SKN4"/>
<dbReference type="Proteomes" id="UP000694700">
    <property type="component" value="Unplaced"/>
</dbReference>
<evidence type="ECO:0000313" key="2">
    <source>
        <dbReference type="Ensembl" id="ENSCCRP00015007824.1"/>
    </source>
</evidence>
<reference evidence="2" key="1">
    <citation type="submission" date="2025-08" db="UniProtKB">
        <authorList>
            <consortium name="Ensembl"/>
        </authorList>
    </citation>
    <scope>IDENTIFICATION</scope>
</reference>
<dbReference type="PANTHER" id="PTHR47510:SF3">
    <property type="entry name" value="ENDO_EXONUCLEASE_PHOSPHATASE DOMAIN-CONTAINING PROTEIN"/>
    <property type="match status" value="1"/>
</dbReference>
<proteinExistence type="predicted"/>
<dbReference type="SUPFAM" id="SSF56672">
    <property type="entry name" value="DNA/RNA polymerases"/>
    <property type="match status" value="1"/>
</dbReference>
<feature type="domain" description="Reverse transcriptase" evidence="1">
    <location>
        <begin position="491"/>
        <end position="763"/>
    </location>
</feature>
<evidence type="ECO:0000313" key="3">
    <source>
        <dbReference type="Proteomes" id="UP000694700"/>
    </source>
</evidence>
<protein>
    <recommendedName>
        <fullName evidence="1">Reverse transcriptase domain-containing protein</fullName>
    </recommendedName>
</protein>
<dbReference type="InterPro" id="IPR005135">
    <property type="entry name" value="Endo/exonuclease/phosphatase"/>
</dbReference>
<dbReference type="Ensembl" id="ENSCCRT00015008148.1">
    <property type="protein sequence ID" value="ENSCCRP00015007824.1"/>
    <property type="gene ID" value="ENSCCRG00015003923.1"/>
</dbReference>
<dbReference type="Pfam" id="PF03372">
    <property type="entry name" value="Exo_endo_phos"/>
    <property type="match status" value="1"/>
</dbReference>
<dbReference type="InterPro" id="IPR043502">
    <property type="entry name" value="DNA/RNA_pol_sf"/>
</dbReference>
<sequence length="963" mass="108736">MINLLSNLPKKGLVLAHLNICSLRNKVHEIINICSNGIHVLALSETHLDCSFDNSQLAVEGYRLFRKDRNQNGGGVAFYISENIAVTPREDLMGSDIEMIWLQLNIQFNKPILVGCCYRPPSSNVDYLEKICDNIEKASAQTKDIFLLGDFNIDWFSKKCYLRRKMITITNASNLKQIVTQPTRISLNGKFKSTCIDHIFTNVYELCSHVISVGVGCSDHNLIITTKKTKLPKFGARIVYRRSYKTFDPNAFVGDVERSTWSAVCDEEDVNASLRIFMDRFVKIVDKHAPIRKRSIKSNNAPWLDAELKSIMRERDNAKAETLKSKSDMDERYYCKLRNKVTKLNRLKKKIYFSQKISNSSNNSKQLWKVINEIMCKKPKCSNMYLETSAEIITKPLDIANHLNDFFIKKTANLRSSMLSYPKDSPCSNVKNIMRNKSCSLTFGTVKEEIVEKMLLSLPEEKIAGIDHLDGKIFKTVANILCKPISHIFNRSVISGVFPEIWKQSKIIPLVKDDRLGLTESNCRPINILPILSKIFEKLLFNQMMQYFVSNNLLSNSQHAYKPGHSTNTALVQMVDQWLTFMDDKKLVGAVLLDFTAAFDVIDHDILLSKLKCYGFSHQSVSLICSYLSGRSQRVFFNGSFSDCKQLSCGIPQGSCLGPLLFSVFVNDLSHAVLRADVVLYADDATMFYASPTVTDISCTLQNELNAITNWVKLNKLALNISKTKCIVFGTKRMLGKPCNLNLIIDTSVVEQVSQTKLLGVKLDSQLSWADQIDHIVSKMAKGIAFSRRCSVYCPPLVMKTVVQSLVLSHLGYCPVIWSSAAQGHLKKLQIVQNRAARVALGCSFRSSVDKMHTCLGWLKVEDKLNISLLCYMHNALFKNNPKSFVDKLVFSGYCHGHVTRQVSSGVLVVPSARSNCMTRTVLVRSSSAWNKLDLRTRHISNICNFKKTLKQIIINSITPVNL</sequence>
<dbReference type="GO" id="GO:0003824">
    <property type="term" value="F:catalytic activity"/>
    <property type="evidence" value="ECO:0007669"/>
    <property type="project" value="InterPro"/>
</dbReference>
<dbReference type="InterPro" id="IPR000477">
    <property type="entry name" value="RT_dom"/>
</dbReference>
<accession>A0A8C1SKN4</accession>
<dbReference type="Pfam" id="PF00078">
    <property type="entry name" value="RVT_1"/>
    <property type="match status" value="1"/>
</dbReference>
<dbReference type="Gene3D" id="3.60.10.10">
    <property type="entry name" value="Endonuclease/exonuclease/phosphatase"/>
    <property type="match status" value="1"/>
</dbReference>
<dbReference type="PROSITE" id="PS50878">
    <property type="entry name" value="RT_POL"/>
    <property type="match status" value="1"/>
</dbReference>
<evidence type="ECO:0000259" key="1">
    <source>
        <dbReference type="PROSITE" id="PS50878"/>
    </source>
</evidence>
<dbReference type="CDD" id="cd01650">
    <property type="entry name" value="RT_nLTR_like"/>
    <property type="match status" value="1"/>
</dbReference>